<dbReference type="STRING" id="520762.AN619_17180"/>
<dbReference type="Proteomes" id="UP000070456">
    <property type="component" value="Unassembled WGS sequence"/>
</dbReference>
<dbReference type="Gene3D" id="3.40.50.2000">
    <property type="entry name" value="Glycogen Phosphorylase B"/>
    <property type="match status" value="1"/>
</dbReference>
<feature type="domain" description="Spore protein YkvP/CgeB glycosyl transferase-like" evidence="2">
    <location>
        <begin position="172"/>
        <end position="316"/>
    </location>
</feature>
<evidence type="ECO:0000313" key="4">
    <source>
        <dbReference type="Proteomes" id="UP000070456"/>
    </source>
</evidence>
<protein>
    <submittedName>
        <fullName evidence="3">Spore protein YkvP</fullName>
    </submittedName>
</protein>
<dbReference type="Pfam" id="PF12996">
    <property type="entry name" value="DUF3880"/>
    <property type="match status" value="1"/>
</dbReference>
<feature type="domain" description="Spore protein YkvP N-terminal" evidence="1">
    <location>
        <begin position="3"/>
        <end position="109"/>
    </location>
</feature>
<keyword evidence="4" id="KW-1185">Reference proteome</keyword>
<reference evidence="3 4" key="1">
    <citation type="submission" date="2015-12" db="EMBL/GenBank/DDBJ databases">
        <title>Draft genome sequence of the thermoanaerobe Thermotalea metallivorans, an isolate from the runoff channel of the Great Artesian Basin, Australia.</title>
        <authorList>
            <person name="Patel B.K."/>
        </authorList>
    </citation>
    <scope>NUCLEOTIDE SEQUENCE [LARGE SCALE GENOMIC DNA]</scope>
    <source>
        <strain evidence="3 4">B2-1</strain>
    </source>
</reference>
<comment type="caution">
    <text evidence="3">The sequence shown here is derived from an EMBL/GenBank/DDBJ whole genome shotgun (WGS) entry which is preliminary data.</text>
</comment>
<dbReference type="EMBL" id="LOEE01000034">
    <property type="protein sequence ID" value="KXG75454.1"/>
    <property type="molecule type" value="Genomic_DNA"/>
</dbReference>
<organism evidence="3 4">
    <name type="scientific">Thermotalea metallivorans</name>
    <dbReference type="NCBI Taxonomy" id="520762"/>
    <lineage>
        <taxon>Bacteria</taxon>
        <taxon>Bacillati</taxon>
        <taxon>Bacillota</taxon>
        <taxon>Clostridia</taxon>
        <taxon>Peptostreptococcales</taxon>
        <taxon>Thermotaleaceae</taxon>
        <taxon>Thermotalea</taxon>
    </lineage>
</organism>
<sequence>MRILFFEDSPVWNYLLPEGFVDAGHQVKVTGPLAQHNIPKVIEEFRPHLIVTMGWGIFQWESYQNWLKQYIHASGIPHVFWSLEDPEHTHTFTLPLLRRVQPNFVFTICKSKVQYFQQLGFPTAHMDYAYNPRIHYRTDIMPKYHCSIAVVANAYDYILKNNPSAYRTKSIQTLICPLLENNIRVDFWGNNWADMKPILGYDIPASWIHGYLPYLEANQVYSSADIVIGLQNNYMQLTQRTYEILSSGGFLLTPDTMAIRERFRPGQDLIASSSPQETMALVDYYLKRPEERERIRNQGRLTVKDHTYKHRAQYMIHILQSRGILK</sequence>
<dbReference type="InterPro" id="IPR024542">
    <property type="entry name" value="YkvP_N"/>
</dbReference>
<dbReference type="InterPro" id="IPR055259">
    <property type="entry name" value="YkvP/CgeB_Glyco_trans-like"/>
</dbReference>
<name>A0A140L4H9_9FIRM</name>
<dbReference type="SUPFAM" id="SSF53756">
    <property type="entry name" value="UDP-Glycosyltransferase/glycogen phosphorylase"/>
    <property type="match status" value="1"/>
</dbReference>
<dbReference type="Pfam" id="PF13524">
    <property type="entry name" value="Glyco_trans_1_2"/>
    <property type="match status" value="1"/>
</dbReference>
<proteinExistence type="predicted"/>
<evidence type="ECO:0000259" key="1">
    <source>
        <dbReference type="Pfam" id="PF12996"/>
    </source>
</evidence>
<gene>
    <name evidence="3" type="primary">ykvP_1</name>
    <name evidence="3" type="ORF">AN619_17180</name>
</gene>
<accession>A0A140L4H9</accession>
<dbReference type="AlphaFoldDB" id="A0A140L4H9"/>
<dbReference type="OrthoDB" id="7019976at2"/>
<dbReference type="PATRIC" id="fig|520762.4.peg.1908"/>
<evidence type="ECO:0000313" key="3">
    <source>
        <dbReference type="EMBL" id="KXG75454.1"/>
    </source>
</evidence>
<dbReference type="RefSeq" id="WP_068556309.1">
    <property type="nucleotide sequence ID" value="NZ_LOEE01000034.1"/>
</dbReference>
<evidence type="ECO:0000259" key="2">
    <source>
        <dbReference type="Pfam" id="PF13524"/>
    </source>
</evidence>